<dbReference type="InterPro" id="IPR017938">
    <property type="entry name" value="Riboflavin_synthase-like_b-brl"/>
</dbReference>
<dbReference type="EMBL" id="JPKY01000073">
    <property type="protein sequence ID" value="KFH43247.1"/>
    <property type="molecule type" value="Genomic_DNA"/>
</dbReference>
<dbReference type="Proteomes" id="UP000029964">
    <property type="component" value="Unassembled WGS sequence"/>
</dbReference>
<dbReference type="InterPro" id="IPR017927">
    <property type="entry name" value="FAD-bd_FR_type"/>
</dbReference>
<evidence type="ECO:0000313" key="5">
    <source>
        <dbReference type="Proteomes" id="UP000029964"/>
    </source>
</evidence>
<evidence type="ECO:0000259" key="3">
    <source>
        <dbReference type="PROSITE" id="PS51384"/>
    </source>
</evidence>
<evidence type="ECO:0000313" key="4">
    <source>
        <dbReference type="EMBL" id="KFH43247.1"/>
    </source>
</evidence>
<dbReference type="InterPro" id="IPR039261">
    <property type="entry name" value="FNR_nucleotide-bd"/>
</dbReference>
<dbReference type="GO" id="GO:0016491">
    <property type="term" value="F:oxidoreductase activity"/>
    <property type="evidence" value="ECO:0007669"/>
    <property type="project" value="UniProtKB-KW"/>
</dbReference>
<dbReference type="InterPro" id="IPR052128">
    <property type="entry name" value="Oxidoreductase_NAD-binding"/>
</dbReference>
<dbReference type="AlphaFoldDB" id="A0A086T1L5"/>
<keyword evidence="5" id="KW-1185">Reference proteome</keyword>
<dbReference type="PANTHER" id="PTHR46505">
    <property type="entry name" value="OXIDOREDUCTASE NAD-BINDING DOMAIN-CONTAINING PROTEIN 1"/>
    <property type="match status" value="1"/>
</dbReference>
<dbReference type="OrthoDB" id="436496at2759"/>
<keyword evidence="2" id="KW-0520">NAD</keyword>
<feature type="domain" description="FAD-binding FR-type" evidence="3">
    <location>
        <begin position="19"/>
        <end position="128"/>
    </location>
</feature>
<comment type="caution">
    <text evidence="4">The sequence shown here is derived from an EMBL/GenBank/DDBJ whole genome shotgun (WGS) entry which is preliminary data.</text>
</comment>
<dbReference type="CDD" id="cd00322">
    <property type="entry name" value="FNR_like"/>
    <property type="match status" value="1"/>
</dbReference>
<protein>
    <submittedName>
        <fullName evidence="4">Oxidoreductase NAD-binding domain-containing protein-like protein</fullName>
    </submittedName>
</protein>
<dbReference type="Gene3D" id="3.40.50.80">
    <property type="entry name" value="Nucleotide-binding domain of ferredoxin-NADP reductase (FNR) module"/>
    <property type="match status" value="1"/>
</dbReference>
<proteinExistence type="predicted"/>
<dbReference type="SUPFAM" id="SSF52343">
    <property type="entry name" value="Ferredoxin reductase-like, C-terminal NADP-linked domain"/>
    <property type="match status" value="1"/>
</dbReference>
<organism evidence="4 5">
    <name type="scientific">Hapsidospora chrysogenum (strain ATCC 11550 / CBS 779.69 / DSM 880 / IAM 14645 / JCM 23072 / IMI 49137)</name>
    <name type="common">Acremonium chrysogenum</name>
    <dbReference type="NCBI Taxonomy" id="857340"/>
    <lineage>
        <taxon>Eukaryota</taxon>
        <taxon>Fungi</taxon>
        <taxon>Dikarya</taxon>
        <taxon>Ascomycota</taxon>
        <taxon>Pezizomycotina</taxon>
        <taxon>Sordariomycetes</taxon>
        <taxon>Hypocreomycetidae</taxon>
        <taxon>Hypocreales</taxon>
        <taxon>Bionectriaceae</taxon>
        <taxon>Hapsidospora</taxon>
    </lineage>
</organism>
<dbReference type="PROSITE" id="PS51384">
    <property type="entry name" value="FAD_FR"/>
    <property type="match status" value="1"/>
</dbReference>
<dbReference type="PANTHER" id="PTHR46505:SF1">
    <property type="entry name" value="OXIDOREDUCTASE NAD-BINDING DOMAIN-CONTAINING PROTEIN 1"/>
    <property type="match status" value="1"/>
</dbReference>
<dbReference type="HOGENOM" id="CLU_003827_7_1_1"/>
<dbReference type="SUPFAM" id="SSF63380">
    <property type="entry name" value="Riboflavin synthase domain-like"/>
    <property type="match status" value="1"/>
</dbReference>
<sequence>MSTKKTSHLERTAAEPREKELYETRLARVDQVNERVRLFRLELLSGPISFLPGQWLDTFVPGTPKAGGFTITSPPSAASAARQHPYLELAVQESPDNAPAAWLWRPRDEILGATVKVRVGGSFVFPPPAWASWEEGGRTRSRRKLVLVAGGVGVNPLMSMLSHIGERTEELRGLEVEMAYGSRMSSGDLGEIVFLDRITRLFGEGKIRGSVSLFVTGTSADGIPETGRRHINGAEVEVHRRRLTIEDLRPWVAIDGETVESTMVFLCGPPTMTDELAARLTSKDDGLGMDPEHVLTEKWW</sequence>
<reference evidence="5" key="1">
    <citation type="journal article" date="2014" name="Genome Announc.">
        <title>Genome sequence and annotation of Acremonium chrysogenum, producer of the beta-lactam antibiotic cephalosporin C.</title>
        <authorList>
            <person name="Terfehr D."/>
            <person name="Dahlmann T.A."/>
            <person name="Specht T."/>
            <person name="Zadra I."/>
            <person name="Kuernsteiner H."/>
            <person name="Kueck U."/>
        </authorList>
    </citation>
    <scope>NUCLEOTIDE SEQUENCE [LARGE SCALE GENOMIC DNA]</scope>
    <source>
        <strain evidence="5">ATCC 11550 / CBS 779.69 / DSM 880 / IAM 14645 / JCM 23072 / IMI 49137</strain>
    </source>
</reference>
<evidence type="ECO:0000256" key="2">
    <source>
        <dbReference type="ARBA" id="ARBA00023027"/>
    </source>
</evidence>
<dbReference type="Gene3D" id="2.40.30.10">
    <property type="entry name" value="Translation factors"/>
    <property type="match status" value="1"/>
</dbReference>
<dbReference type="STRING" id="857340.A0A086T1L5"/>
<gene>
    <name evidence="4" type="ORF">ACRE_059800</name>
</gene>
<dbReference type="GO" id="GO:0005739">
    <property type="term" value="C:mitochondrion"/>
    <property type="evidence" value="ECO:0007669"/>
    <property type="project" value="TreeGrafter"/>
</dbReference>
<name>A0A086T1L5_HAPC1</name>
<evidence type="ECO:0000256" key="1">
    <source>
        <dbReference type="ARBA" id="ARBA00023002"/>
    </source>
</evidence>
<keyword evidence="1" id="KW-0560">Oxidoreductase</keyword>
<accession>A0A086T1L5</accession>